<dbReference type="PANTHER" id="PTHR34107">
    <property type="entry name" value="SLL0198 PROTEIN-RELATED"/>
    <property type="match status" value="1"/>
</dbReference>
<gene>
    <name evidence="3" type="ORF">SE17_09010</name>
</gene>
<keyword evidence="4" id="KW-1185">Reference proteome</keyword>
<evidence type="ECO:0000259" key="2">
    <source>
        <dbReference type="Pfam" id="PF05685"/>
    </source>
</evidence>
<dbReference type="Pfam" id="PF05685">
    <property type="entry name" value="Uma2"/>
    <property type="match status" value="1"/>
</dbReference>
<evidence type="ECO:0000256" key="1">
    <source>
        <dbReference type="SAM" id="Phobius"/>
    </source>
</evidence>
<dbReference type="InterPro" id="IPR012296">
    <property type="entry name" value="Nuclease_put_TT1808"/>
</dbReference>
<dbReference type="InterPro" id="IPR011335">
    <property type="entry name" value="Restrct_endonuc-II-like"/>
</dbReference>
<keyword evidence="1" id="KW-0472">Membrane</keyword>
<keyword evidence="1" id="KW-1133">Transmembrane helix</keyword>
<organism evidence="3 4">
    <name type="scientific">Kouleothrix aurantiaca</name>
    <dbReference type="NCBI Taxonomy" id="186479"/>
    <lineage>
        <taxon>Bacteria</taxon>
        <taxon>Bacillati</taxon>
        <taxon>Chloroflexota</taxon>
        <taxon>Chloroflexia</taxon>
        <taxon>Chloroflexales</taxon>
        <taxon>Roseiflexineae</taxon>
        <taxon>Roseiflexaceae</taxon>
        <taxon>Kouleothrix</taxon>
    </lineage>
</organism>
<dbReference type="Gene3D" id="3.90.1570.10">
    <property type="entry name" value="tt1808, chain A"/>
    <property type="match status" value="1"/>
</dbReference>
<reference evidence="3 4" key="1">
    <citation type="submission" date="2015-09" db="EMBL/GenBank/DDBJ databases">
        <title>Draft genome sequence of Kouleothrix aurantiaca JCM 19913.</title>
        <authorList>
            <person name="Hemp J."/>
        </authorList>
    </citation>
    <scope>NUCLEOTIDE SEQUENCE [LARGE SCALE GENOMIC DNA]</scope>
    <source>
        <strain evidence="3 4">COM-B</strain>
    </source>
</reference>
<keyword evidence="1" id="KW-0812">Transmembrane</keyword>
<name>A0A0P9HFL5_9CHLR</name>
<accession>A0A0P9HFL5</accession>
<evidence type="ECO:0000313" key="4">
    <source>
        <dbReference type="Proteomes" id="UP000050509"/>
    </source>
</evidence>
<proteinExistence type="predicted"/>
<dbReference type="AlphaFoldDB" id="A0A0P9HFL5"/>
<dbReference type="PANTHER" id="PTHR34107:SF2">
    <property type="entry name" value="SLL0888 PROTEIN"/>
    <property type="match status" value="1"/>
</dbReference>
<dbReference type="EMBL" id="LJCR01000232">
    <property type="protein sequence ID" value="KPV53553.1"/>
    <property type="molecule type" value="Genomic_DNA"/>
</dbReference>
<dbReference type="PATRIC" id="fig|186479.3.peg.4579"/>
<feature type="transmembrane region" description="Helical" evidence="1">
    <location>
        <begin position="69"/>
        <end position="90"/>
    </location>
</feature>
<dbReference type="InterPro" id="IPR008538">
    <property type="entry name" value="Uma2"/>
</dbReference>
<comment type="caution">
    <text evidence="3">The sequence shown here is derived from an EMBL/GenBank/DDBJ whole genome shotgun (WGS) entry which is preliminary data.</text>
</comment>
<dbReference type="CDD" id="cd06260">
    <property type="entry name" value="DUF820-like"/>
    <property type="match status" value="1"/>
</dbReference>
<sequence length="205" mass="22738">MTIAIDAPTMHLKLAGDNTLIDLSTLQGLWSDAQYLRLTGQTNRLLEFTDGVIEVLPMPTRSHQAISRWLFLALLAFVQRVGGTVFYAPLRMQVRPGKFREPDLLVLRDENDPRSQEAFWLGADLVIEIVSPDDPERDTVEKVADYAEAGIPEYWIVNPLDETITVLRLDSAQYATHGVFGRGAQAQSALLAGFDVSVDAALDAR</sequence>
<dbReference type="SUPFAM" id="SSF52980">
    <property type="entry name" value="Restriction endonuclease-like"/>
    <property type="match status" value="1"/>
</dbReference>
<protein>
    <recommendedName>
        <fullName evidence="2">Putative restriction endonuclease domain-containing protein</fullName>
    </recommendedName>
</protein>
<feature type="domain" description="Putative restriction endonuclease" evidence="2">
    <location>
        <begin position="33"/>
        <end position="198"/>
    </location>
</feature>
<evidence type="ECO:0000313" key="3">
    <source>
        <dbReference type="EMBL" id="KPV53553.1"/>
    </source>
</evidence>
<dbReference type="Proteomes" id="UP000050509">
    <property type="component" value="Unassembled WGS sequence"/>
</dbReference>